<dbReference type="EMBL" id="ABVL01000023">
    <property type="protein sequence ID" value="EDY17126.1"/>
    <property type="molecule type" value="Genomic_DNA"/>
</dbReference>
<organism evidence="1 2">
    <name type="scientific">Chthoniobacter flavus Ellin428</name>
    <dbReference type="NCBI Taxonomy" id="497964"/>
    <lineage>
        <taxon>Bacteria</taxon>
        <taxon>Pseudomonadati</taxon>
        <taxon>Verrucomicrobiota</taxon>
        <taxon>Spartobacteria</taxon>
        <taxon>Chthoniobacterales</taxon>
        <taxon>Chthoniobacteraceae</taxon>
        <taxon>Chthoniobacter</taxon>
    </lineage>
</organism>
<dbReference type="STRING" id="497964.CfE428DRAFT_5308"/>
<comment type="caution">
    <text evidence="1">The sequence shown here is derived from an EMBL/GenBank/DDBJ whole genome shotgun (WGS) entry which is preliminary data.</text>
</comment>
<dbReference type="AlphaFoldDB" id="B4D8R8"/>
<gene>
    <name evidence="1" type="ORF">CfE428DRAFT_5308</name>
</gene>
<dbReference type="RefSeq" id="WP_006982629.1">
    <property type="nucleotide sequence ID" value="NZ_ABVL01000023.1"/>
</dbReference>
<keyword evidence="2" id="KW-1185">Reference proteome</keyword>
<proteinExistence type="predicted"/>
<evidence type="ECO:0000313" key="2">
    <source>
        <dbReference type="Proteomes" id="UP000005824"/>
    </source>
</evidence>
<reference evidence="1 2" key="1">
    <citation type="journal article" date="2011" name="J. Bacteriol.">
        <title>Genome sequence of Chthoniobacter flavus Ellin428, an aerobic heterotrophic soil bacterium.</title>
        <authorList>
            <person name="Kant R."/>
            <person name="van Passel M.W."/>
            <person name="Palva A."/>
            <person name="Lucas S."/>
            <person name="Lapidus A."/>
            <person name="Glavina Del Rio T."/>
            <person name="Dalin E."/>
            <person name="Tice H."/>
            <person name="Bruce D."/>
            <person name="Goodwin L."/>
            <person name="Pitluck S."/>
            <person name="Larimer F.W."/>
            <person name="Land M.L."/>
            <person name="Hauser L."/>
            <person name="Sangwan P."/>
            <person name="de Vos W.M."/>
            <person name="Janssen P.H."/>
            <person name="Smidt H."/>
        </authorList>
    </citation>
    <scope>NUCLEOTIDE SEQUENCE [LARGE SCALE GENOMIC DNA]</scope>
    <source>
        <strain evidence="1 2">Ellin428</strain>
    </source>
</reference>
<sequence>MNDPIRAQTLTPLDFDISKEPVPTDPAANPFRLVVDPVMRVRLRRALFELIESHDQELARYVAEGSLALDSYKEYIELFAHSLKQTMSSREGVAYLLQACGFEVQKDDVNLQPETRWKVQR</sequence>
<dbReference type="Proteomes" id="UP000005824">
    <property type="component" value="Unassembled WGS sequence"/>
</dbReference>
<evidence type="ECO:0000313" key="1">
    <source>
        <dbReference type="EMBL" id="EDY17126.1"/>
    </source>
</evidence>
<dbReference type="InParanoid" id="B4D8R8"/>
<accession>B4D8R8</accession>
<name>B4D8R8_9BACT</name>
<protein>
    <submittedName>
        <fullName evidence="1">Uncharacterized protein</fullName>
    </submittedName>
</protein>